<proteinExistence type="inferred from homology"/>
<dbReference type="InterPro" id="IPR050867">
    <property type="entry name" value="NiFe/NiFeSe_hydrgnase_LSU"/>
</dbReference>
<feature type="binding site" evidence="8">
    <location>
        <position position="448"/>
    </location>
    <ligand>
        <name>Ni(2+)</name>
        <dbReference type="ChEBI" id="CHEBI:49786"/>
    </ligand>
</feature>
<protein>
    <submittedName>
        <fullName evidence="9">[Ni/Fe] hydrogenase, group 1, large subunit</fullName>
    </submittedName>
</protein>
<reference evidence="10" key="1">
    <citation type="submission" date="2015-03" db="EMBL/GenBank/DDBJ databases">
        <authorList>
            <person name="Nijsse Bart"/>
        </authorList>
    </citation>
    <scope>NUCLEOTIDE SEQUENCE [LARGE SCALE GENOMIC DNA]</scope>
</reference>
<feature type="binding site" evidence="8">
    <location>
        <position position="454"/>
    </location>
    <ligand>
        <name>Mg(2+)</name>
        <dbReference type="ChEBI" id="CHEBI:18420"/>
    </ligand>
</feature>
<feature type="binding site" evidence="8">
    <location>
        <position position="63"/>
    </location>
    <ligand>
        <name>Ni(2+)</name>
        <dbReference type="ChEBI" id="CHEBI:49786"/>
    </ligand>
</feature>
<comment type="subunit">
    <text evidence="4">Heterodimer of a large and a small subunit.</text>
</comment>
<dbReference type="InterPro" id="IPR001501">
    <property type="entry name" value="Ni-dep_hyd_lsu"/>
</dbReference>
<feature type="binding site" evidence="8">
    <location>
        <position position="63"/>
    </location>
    <ligand>
        <name>Fe cation</name>
        <dbReference type="ChEBI" id="CHEBI:24875"/>
    </ligand>
</feature>
<keyword evidence="10" id="KW-1185">Reference proteome</keyword>
<evidence type="ECO:0000256" key="2">
    <source>
        <dbReference type="ARBA" id="ARBA00004196"/>
    </source>
</evidence>
<evidence type="ECO:0000256" key="3">
    <source>
        <dbReference type="ARBA" id="ARBA00009292"/>
    </source>
</evidence>
<dbReference type="GO" id="GO:0030313">
    <property type="term" value="C:cell envelope"/>
    <property type="evidence" value="ECO:0007669"/>
    <property type="project" value="UniProtKB-SubCell"/>
</dbReference>
<dbReference type="InterPro" id="IPR018194">
    <property type="entry name" value="Ni-dep_hyd_lsu_Ni_BS"/>
</dbReference>
<evidence type="ECO:0000256" key="8">
    <source>
        <dbReference type="PIRSR" id="PIRSR601501-1"/>
    </source>
</evidence>
<dbReference type="PANTHER" id="PTHR42958">
    <property type="entry name" value="HYDROGENASE-2 LARGE CHAIN"/>
    <property type="match status" value="1"/>
</dbReference>
<name>A0A0U1KUH9_9FIRM</name>
<comment type="similarity">
    <text evidence="3">Belongs to the [NiFe]/[NiFeSe] hydrogenase large subunit family.</text>
</comment>
<organism evidence="9 10">
    <name type="scientific">Sporomusa ovata</name>
    <dbReference type="NCBI Taxonomy" id="2378"/>
    <lineage>
        <taxon>Bacteria</taxon>
        <taxon>Bacillati</taxon>
        <taxon>Bacillota</taxon>
        <taxon>Negativicutes</taxon>
        <taxon>Selenomonadales</taxon>
        <taxon>Sporomusaceae</taxon>
        <taxon>Sporomusa</taxon>
    </lineage>
</organism>
<keyword evidence="8" id="KW-0460">Magnesium</keyword>
<comment type="cofactor">
    <cofactor evidence="1 8">
        <name>Ni(2+)</name>
        <dbReference type="ChEBI" id="CHEBI:49786"/>
    </cofactor>
</comment>
<evidence type="ECO:0000313" key="10">
    <source>
        <dbReference type="Proteomes" id="UP000049855"/>
    </source>
</evidence>
<keyword evidence="5 8" id="KW-0533">Nickel</keyword>
<dbReference type="PANTHER" id="PTHR42958:SF2">
    <property type="entry name" value="UPTAKE HYDROGENASE LARGE SUBUNIT"/>
    <property type="match status" value="1"/>
</dbReference>
<gene>
    <name evidence="9" type="ORF">SpAn4DRAFT_2045</name>
</gene>
<feature type="binding site" evidence="8">
    <location>
        <position position="41"/>
    </location>
    <ligand>
        <name>Mg(2+)</name>
        <dbReference type="ChEBI" id="CHEBI:18420"/>
    </ligand>
</feature>
<dbReference type="GO" id="GO:0008901">
    <property type="term" value="F:ferredoxin hydrogenase activity"/>
    <property type="evidence" value="ECO:0007669"/>
    <property type="project" value="InterPro"/>
</dbReference>
<dbReference type="SUPFAM" id="SSF56762">
    <property type="entry name" value="HydB/Nqo4-like"/>
    <property type="match status" value="1"/>
</dbReference>
<dbReference type="PROSITE" id="PS00507">
    <property type="entry name" value="NI_HGENASE_L_1"/>
    <property type="match status" value="1"/>
</dbReference>
<keyword evidence="6 8" id="KW-0479">Metal-binding</keyword>
<comment type="cofactor">
    <cofactor evidence="8">
        <name>Fe cation</name>
        <dbReference type="ChEBI" id="CHEBI:24875"/>
    </cofactor>
</comment>
<dbReference type="RefSeq" id="WP_021169773.1">
    <property type="nucleotide sequence ID" value="NZ_CTRP01000003.1"/>
</dbReference>
<comment type="subcellular location">
    <subcellularLocation>
        <location evidence="2">Cell envelope</location>
    </subcellularLocation>
</comment>
<dbReference type="GO" id="GO:0016151">
    <property type="term" value="F:nickel cation binding"/>
    <property type="evidence" value="ECO:0007669"/>
    <property type="project" value="InterPro"/>
</dbReference>
<dbReference type="InterPro" id="IPR029014">
    <property type="entry name" value="NiFe-Hase_large"/>
</dbReference>
<evidence type="ECO:0000256" key="5">
    <source>
        <dbReference type="ARBA" id="ARBA00022596"/>
    </source>
</evidence>
<dbReference type="Proteomes" id="UP000049855">
    <property type="component" value="Unassembled WGS sequence"/>
</dbReference>
<evidence type="ECO:0000256" key="7">
    <source>
        <dbReference type="ARBA" id="ARBA00023002"/>
    </source>
</evidence>
<evidence type="ECO:0000256" key="6">
    <source>
        <dbReference type="ARBA" id="ARBA00022723"/>
    </source>
</evidence>
<dbReference type="Pfam" id="PF00374">
    <property type="entry name" value="NiFeSe_Hases"/>
    <property type="match status" value="2"/>
</dbReference>
<dbReference type="Gene3D" id="1.10.645.10">
    <property type="entry name" value="Cytochrome-c3 Hydrogenase, chain B"/>
    <property type="match status" value="1"/>
</dbReference>
<feature type="binding site" evidence="8">
    <location>
        <position position="451"/>
    </location>
    <ligand>
        <name>Fe cation</name>
        <dbReference type="ChEBI" id="CHEBI:24875"/>
    </ligand>
</feature>
<evidence type="ECO:0000313" key="9">
    <source>
        <dbReference type="EMBL" id="CQR71067.1"/>
    </source>
</evidence>
<evidence type="ECO:0000256" key="4">
    <source>
        <dbReference type="ARBA" id="ARBA00011771"/>
    </source>
</evidence>
<accession>A0A0U1KUH9</accession>
<dbReference type="AlphaFoldDB" id="A0A0U1KUH9"/>
<dbReference type="EMBL" id="CTRP01000003">
    <property type="protein sequence ID" value="CQR71067.1"/>
    <property type="molecule type" value="Genomic_DNA"/>
</dbReference>
<feature type="binding site" evidence="8">
    <location>
        <position position="60"/>
    </location>
    <ligand>
        <name>Ni(2+)</name>
        <dbReference type="ChEBI" id="CHEBI:49786"/>
    </ligand>
</feature>
<evidence type="ECO:0000256" key="1">
    <source>
        <dbReference type="ARBA" id="ARBA00001967"/>
    </source>
</evidence>
<keyword evidence="7" id="KW-0560">Oxidoreductase</keyword>
<feature type="binding site" evidence="8">
    <location>
        <position position="400"/>
    </location>
    <ligand>
        <name>Mg(2+)</name>
        <dbReference type="ChEBI" id="CHEBI:18420"/>
    </ligand>
</feature>
<keyword evidence="8" id="KW-0408">Iron</keyword>
<sequence length="458" mass="51212">MTVQTIFPVTRIHEPLRADVDVQNGQIVDAWLGAHLFRGFENMLTGRDPRDAALLTQRICGICSSAHAVAASMAQQQAFGVVPTPTGQQLTNLIFAADIIQNHLRHFYILVVYDYVKGPDMPPYIPRPQADFRLPPKVNAELLQHAKEAVIQAMRAHEAMAVFGAKAPMQQTIMPTGVTEQASVERLMAYSSILQELTEWVENFFINDVLVIADYYKDYYNIGVGYGNFMSYGMFPAPVTGERAFKPGLIVNQGQIEQLDANQIAEEIRYSWYKDEQERRTVPEGRTIPSRDKPDAYSWIKAPRYQALSVEGGPLARGYINGDYQRGVSVMDRLVARAKETLKICQLAQGWLNEIVPNTPSCQQFTPPEAGTGVGLTDAMRGALGHWMEYRHNKVTHYQVVTPTTWNFSPRDNQGIRGPVEQALIGTPVADGTNLIEAGRVIRSFDPCFTCAVHMLEH</sequence>